<keyword evidence="11" id="KW-0325">Glycoprotein</keyword>
<comment type="subcellular location">
    <subcellularLocation>
        <location evidence="12">Golgi apparatus</location>
        <location evidence="12">Golgi stack membrane</location>
        <topology evidence="12">Single-pass type II membrane protein</topology>
    </subcellularLocation>
    <subcellularLocation>
        <location evidence="1">Membrane</location>
        <topology evidence="1">Single-pass membrane protein</topology>
    </subcellularLocation>
</comment>
<evidence type="ECO:0000256" key="13">
    <source>
        <dbReference type="SAM" id="MobiDB-lite"/>
    </source>
</evidence>
<keyword evidence="7" id="KW-0106">Calcium</keyword>
<evidence type="ECO:0000256" key="5">
    <source>
        <dbReference type="ARBA" id="ARBA00022679"/>
    </source>
</evidence>
<keyword evidence="12" id="KW-0333">Golgi apparatus</keyword>
<feature type="region of interest" description="Disordered" evidence="13">
    <location>
        <begin position="493"/>
        <end position="523"/>
    </location>
</feature>
<feature type="region of interest" description="Disordered" evidence="13">
    <location>
        <begin position="536"/>
        <end position="570"/>
    </location>
</feature>
<keyword evidence="8" id="KW-0735">Signal-anchor</keyword>
<evidence type="ECO:0000256" key="6">
    <source>
        <dbReference type="ARBA" id="ARBA00022692"/>
    </source>
</evidence>
<evidence type="ECO:0000256" key="11">
    <source>
        <dbReference type="ARBA" id="ARBA00023180"/>
    </source>
</evidence>
<evidence type="ECO:0000313" key="15">
    <source>
        <dbReference type="EMBL" id="CAE8721677.1"/>
    </source>
</evidence>
<proteinExistence type="inferred from homology"/>
<evidence type="ECO:0000313" key="16">
    <source>
        <dbReference type="Proteomes" id="UP000626109"/>
    </source>
</evidence>
<comment type="pathway">
    <text evidence="2">Protein modification; protein glycosylation.</text>
</comment>
<dbReference type="InterPro" id="IPR031481">
    <property type="entry name" value="Glyco_tran_10_N"/>
</dbReference>
<evidence type="ECO:0000256" key="1">
    <source>
        <dbReference type="ARBA" id="ARBA00004167"/>
    </source>
</evidence>
<feature type="domain" description="EF-hand" evidence="14">
    <location>
        <begin position="411"/>
        <end position="446"/>
    </location>
</feature>
<dbReference type="AlphaFoldDB" id="A0A813L8F7"/>
<dbReference type="SUPFAM" id="SSF53756">
    <property type="entry name" value="UDP-Glycosyltransferase/glycogen phosphorylase"/>
    <property type="match status" value="1"/>
</dbReference>
<name>A0A813L8F7_POLGL</name>
<evidence type="ECO:0000256" key="8">
    <source>
        <dbReference type="ARBA" id="ARBA00022968"/>
    </source>
</evidence>
<evidence type="ECO:0000256" key="9">
    <source>
        <dbReference type="ARBA" id="ARBA00022989"/>
    </source>
</evidence>
<dbReference type="InterPro" id="IPR038577">
    <property type="entry name" value="GT10-like_C_sf"/>
</dbReference>
<comment type="caution">
    <text evidence="15">The sequence shown here is derived from an EMBL/GenBank/DDBJ whole genome shotgun (WGS) entry which is preliminary data.</text>
</comment>
<dbReference type="SMART" id="SM00054">
    <property type="entry name" value="EFh"/>
    <property type="match status" value="1"/>
</dbReference>
<accession>A0A813L8F7</accession>
<dbReference type="InterPro" id="IPR002048">
    <property type="entry name" value="EF_hand_dom"/>
</dbReference>
<dbReference type="Pfam" id="PF00852">
    <property type="entry name" value="Glyco_transf_10"/>
    <property type="match status" value="1"/>
</dbReference>
<dbReference type="InterPro" id="IPR011992">
    <property type="entry name" value="EF-hand-dom_pair"/>
</dbReference>
<dbReference type="GO" id="GO:0046920">
    <property type="term" value="F:alpha-(1-&gt;3)-fucosyltransferase activity"/>
    <property type="evidence" value="ECO:0007669"/>
    <property type="project" value="TreeGrafter"/>
</dbReference>
<dbReference type="Gene3D" id="1.10.238.10">
    <property type="entry name" value="EF-hand"/>
    <property type="match status" value="1"/>
</dbReference>
<dbReference type="Pfam" id="PF17039">
    <property type="entry name" value="Glyco_tran_10_N"/>
    <property type="match status" value="1"/>
</dbReference>
<feature type="compositionally biased region" description="Polar residues" evidence="13">
    <location>
        <begin position="509"/>
        <end position="519"/>
    </location>
</feature>
<dbReference type="PROSITE" id="PS00018">
    <property type="entry name" value="EF_HAND_1"/>
    <property type="match status" value="1"/>
</dbReference>
<feature type="compositionally biased region" description="Polar residues" evidence="13">
    <location>
        <begin position="537"/>
        <end position="548"/>
    </location>
</feature>
<organism evidence="15 16">
    <name type="scientific">Polarella glacialis</name>
    <name type="common">Dinoflagellate</name>
    <dbReference type="NCBI Taxonomy" id="89957"/>
    <lineage>
        <taxon>Eukaryota</taxon>
        <taxon>Sar</taxon>
        <taxon>Alveolata</taxon>
        <taxon>Dinophyceae</taxon>
        <taxon>Suessiales</taxon>
        <taxon>Suessiaceae</taxon>
        <taxon>Polarella</taxon>
    </lineage>
</organism>
<keyword evidence="4 12" id="KW-0328">Glycosyltransferase</keyword>
<gene>
    <name evidence="15" type="ORF">PGLA2088_LOCUS42067</name>
</gene>
<dbReference type="GO" id="GO:0005509">
    <property type="term" value="F:calcium ion binding"/>
    <property type="evidence" value="ECO:0007669"/>
    <property type="project" value="InterPro"/>
</dbReference>
<evidence type="ECO:0000256" key="10">
    <source>
        <dbReference type="ARBA" id="ARBA00023136"/>
    </source>
</evidence>
<evidence type="ECO:0000256" key="2">
    <source>
        <dbReference type="ARBA" id="ARBA00004922"/>
    </source>
</evidence>
<dbReference type="PANTHER" id="PTHR11929:SF194">
    <property type="entry name" value="ALPHA-(1,3)-FUCOSYLTRANSFERASE 10"/>
    <property type="match status" value="1"/>
</dbReference>
<dbReference type="Gene3D" id="3.40.50.11660">
    <property type="entry name" value="Glycosyl transferase family 10, C-terminal domain"/>
    <property type="match status" value="1"/>
</dbReference>
<evidence type="ECO:0000256" key="3">
    <source>
        <dbReference type="ARBA" id="ARBA00008919"/>
    </source>
</evidence>
<dbReference type="EC" id="2.4.1.-" evidence="12"/>
<dbReference type="Proteomes" id="UP000626109">
    <property type="component" value="Unassembled WGS sequence"/>
</dbReference>
<dbReference type="EMBL" id="CAJNNW010034130">
    <property type="protein sequence ID" value="CAE8721677.1"/>
    <property type="molecule type" value="Genomic_DNA"/>
</dbReference>
<protein>
    <recommendedName>
        <fullName evidence="12">Fucosyltransferase</fullName>
        <ecNumber evidence="12">2.4.1.-</ecNumber>
    </recommendedName>
</protein>
<dbReference type="PROSITE" id="PS50222">
    <property type="entry name" value="EF_HAND_2"/>
    <property type="match status" value="1"/>
</dbReference>
<reference evidence="15" key="1">
    <citation type="submission" date="2021-02" db="EMBL/GenBank/DDBJ databases">
        <authorList>
            <person name="Dougan E. K."/>
            <person name="Rhodes N."/>
            <person name="Thang M."/>
            <person name="Chan C."/>
        </authorList>
    </citation>
    <scope>NUCLEOTIDE SEQUENCE</scope>
</reference>
<dbReference type="GO" id="GO:0032580">
    <property type="term" value="C:Golgi cisterna membrane"/>
    <property type="evidence" value="ECO:0007669"/>
    <property type="project" value="UniProtKB-SubCell"/>
</dbReference>
<keyword evidence="6 12" id="KW-0812">Transmembrane</keyword>
<comment type="similarity">
    <text evidence="3 12">Belongs to the glycosyltransferase 10 family.</text>
</comment>
<evidence type="ECO:0000256" key="7">
    <source>
        <dbReference type="ARBA" id="ARBA00022837"/>
    </source>
</evidence>
<keyword evidence="10" id="KW-0472">Membrane</keyword>
<keyword evidence="9" id="KW-1133">Transmembrane helix</keyword>
<dbReference type="InterPro" id="IPR018247">
    <property type="entry name" value="EF_Hand_1_Ca_BS"/>
</dbReference>
<dbReference type="UniPathway" id="UPA00378"/>
<keyword evidence="5 12" id="KW-0808">Transferase</keyword>
<evidence type="ECO:0000256" key="4">
    <source>
        <dbReference type="ARBA" id="ARBA00022676"/>
    </source>
</evidence>
<evidence type="ECO:0000259" key="14">
    <source>
        <dbReference type="PROSITE" id="PS50222"/>
    </source>
</evidence>
<evidence type="ECO:0000256" key="12">
    <source>
        <dbReference type="RuleBase" id="RU003832"/>
    </source>
</evidence>
<dbReference type="SUPFAM" id="SSF47473">
    <property type="entry name" value="EF-hand"/>
    <property type="match status" value="1"/>
</dbReference>
<dbReference type="InterPro" id="IPR001503">
    <property type="entry name" value="Glyco_trans_10"/>
</dbReference>
<sequence length="643" mass="72117">MDDLRKRPLSVSVYSASYHGDFGPFHAGEVGASGGCLYSCSFLGRSQQPADVMMVSAQDRDMPRFPKKEGQVWIGHHWEAPSHYEQLMSDTYMKNFDYTSSYRSDSTIPVYGMMWDTTGNWSSMMGREPTHSFAEKSQQKYLMSAWISNCFIDQSQRMSLLEALEANSISVASYGNCRRNVEVSSETKAATRGNARCPHYHTEKIYHALVAGSVPVYVGDATIESWVPKGSYISADDFKTPQELALYMKKETLYKSYLAWRQQPLPAWVEMKIKASQNLGEVSCTTALRFGLSQSTAPGDINVLPQTLVETPAFPSTATGDIHILPQTFVDWLKEKAPQAPQVPFTPLQPEIDYPLKGLISIQEMKDMLGDNAARLDDQDFSYLEFIAATFAISLAELASGKLLGHLLSHLSAQELTQALAALDKNGDQEIDFKEFMHMIRELSAFAVQVFLEKCLYYMFLLQSGGLTLACSQAHDQLNEQIRLAEYVKQRKHLLDRRSRQKPTDALTPRTTHISSAKGNTLRPVSAAQVRRLDFNTDLSQGGAQTPRKTPARPISAPSGRTPRRGGALPVQGAVVHSAGRPPKDRHLRSQCPIYQSYFPPTPSESRYHEDFTDPDLEEEIWKIYRSARMLVMNCHHTSHVFA</sequence>
<dbReference type="InterPro" id="IPR055270">
    <property type="entry name" value="Glyco_tran_10_C"/>
</dbReference>
<dbReference type="PANTHER" id="PTHR11929">
    <property type="entry name" value="ALPHA- 1,3 -FUCOSYLTRANSFERASE"/>
    <property type="match status" value="1"/>
</dbReference>